<organism evidence="2">
    <name type="scientific">marine sediment metagenome</name>
    <dbReference type="NCBI Taxonomy" id="412755"/>
    <lineage>
        <taxon>unclassified sequences</taxon>
        <taxon>metagenomes</taxon>
        <taxon>ecological metagenomes</taxon>
    </lineage>
</organism>
<feature type="transmembrane region" description="Helical" evidence="1">
    <location>
        <begin position="12"/>
        <end position="32"/>
    </location>
</feature>
<comment type="caution">
    <text evidence="2">The sequence shown here is derived from an EMBL/GenBank/DDBJ whole genome shotgun (WGS) entry which is preliminary data.</text>
</comment>
<sequence>TLVTLAIDPLYVSIGTAIAFFGFGFIPAILMLRPLFAAYKTIMYEYAMDRESNFTLPSRMSEKMRKNANDIITNPPTTKRWKQYDIDGEGKQDEVVTVQDQPKYDE</sequence>
<dbReference type="AlphaFoldDB" id="X1CYZ0"/>
<keyword evidence="1" id="KW-1133">Transmembrane helix</keyword>
<protein>
    <submittedName>
        <fullName evidence="2">Uncharacterized protein</fullName>
    </submittedName>
</protein>
<gene>
    <name evidence="2" type="ORF">S01H4_49266</name>
</gene>
<name>X1CYZ0_9ZZZZ</name>
<keyword evidence="1" id="KW-0812">Transmembrane</keyword>
<dbReference type="EMBL" id="BART01027855">
    <property type="protein sequence ID" value="GAG98112.1"/>
    <property type="molecule type" value="Genomic_DNA"/>
</dbReference>
<reference evidence="2" key="1">
    <citation type="journal article" date="2014" name="Front. Microbiol.">
        <title>High frequency of phylogenetically diverse reductive dehalogenase-homologous genes in deep subseafloor sedimentary metagenomes.</title>
        <authorList>
            <person name="Kawai M."/>
            <person name="Futagami T."/>
            <person name="Toyoda A."/>
            <person name="Takaki Y."/>
            <person name="Nishi S."/>
            <person name="Hori S."/>
            <person name="Arai W."/>
            <person name="Tsubouchi T."/>
            <person name="Morono Y."/>
            <person name="Uchiyama I."/>
            <person name="Ito T."/>
            <person name="Fujiyama A."/>
            <person name="Inagaki F."/>
            <person name="Takami H."/>
        </authorList>
    </citation>
    <scope>NUCLEOTIDE SEQUENCE</scope>
    <source>
        <strain evidence="2">Expedition CK06-06</strain>
    </source>
</reference>
<accession>X1CYZ0</accession>
<proteinExistence type="predicted"/>
<evidence type="ECO:0000313" key="2">
    <source>
        <dbReference type="EMBL" id="GAG98112.1"/>
    </source>
</evidence>
<feature type="non-terminal residue" evidence="2">
    <location>
        <position position="1"/>
    </location>
</feature>
<keyword evidence="1" id="KW-0472">Membrane</keyword>
<evidence type="ECO:0000256" key="1">
    <source>
        <dbReference type="SAM" id="Phobius"/>
    </source>
</evidence>